<keyword evidence="2" id="KW-1185">Reference proteome</keyword>
<dbReference type="Proteomes" id="UP001433088">
    <property type="component" value="Unassembled WGS sequence"/>
</dbReference>
<evidence type="ECO:0000313" key="1">
    <source>
        <dbReference type="EMBL" id="MEQ2423318.1"/>
    </source>
</evidence>
<gene>
    <name evidence="1" type="ORF">WMO23_11360</name>
</gene>
<proteinExistence type="predicted"/>
<evidence type="ECO:0008006" key="3">
    <source>
        <dbReference type="Google" id="ProtNLM"/>
    </source>
</evidence>
<sequence>MSIFYEIEFAKYILPYLLDTQKITREIRMKHWMQIIAQRQQSGLTVKEFCAQQDIPIKQYYYWQHKLRIRFAPAQAPETKKEEVPTLVPLSAAIPVQDFRVGRKQCRQTAAQIAAGNGHELSPVEP</sequence>
<dbReference type="EMBL" id="JBBMEU010000144">
    <property type="protein sequence ID" value="MEQ2423318.1"/>
    <property type="molecule type" value="Genomic_DNA"/>
</dbReference>
<accession>A0ABV1D0R1</accession>
<organism evidence="1 2">
    <name type="scientific">Megasphaera intestinihominis</name>
    <dbReference type="NCBI Taxonomy" id="3133159"/>
    <lineage>
        <taxon>Bacteria</taxon>
        <taxon>Bacillati</taxon>
        <taxon>Bacillota</taxon>
        <taxon>Negativicutes</taxon>
        <taxon>Veillonellales</taxon>
        <taxon>Veillonellaceae</taxon>
        <taxon>Megasphaera</taxon>
    </lineage>
</organism>
<protein>
    <recommendedName>
        <fullName evidence="3">Transposase</fullName>
    </recommendedName>
</protein>
<dbReference type="NCBIfam" id="NF047593">
    <property type="entry name" value="IS66_ISAeme5_TnpA"/>
    <property type="match status" value="1"/>
</dbReference>
<comment type="caution">
    <text evidence="1">The sequence shown here is derived from an EMBL/GenBank/DDBJ whole genome shotgun (WGS) entry which is preliminary data.</text>
</comment>
<name>A0ABV1D0R1_9FIRM</name>
<reference evidence="1 2" key="1">
    <citation type="submission" date="2024-03" db="EMBL/GenBank/DDBJ databases">
        <title>Human intestinal bacterial collection.</title>
        <authorList>
            <person name="Pauvert C."/>
            <person name="Hitch T.C.A."/>
            <person name="Clavel T."/>
        </authorList>
    </citation>
    <scope>NUCLEOTIDE SEQUENCE [LARGE SCALE GENOMIC DNA]</scope>
    <source>
        <strain evidence="1 2">CLA-AA-H81</strain>
    </source>
</reference>
<evidence type="ECO:0000313" key="2">
    <source>
        <dbReference type="Proteomes" id="UP001433088"/>
    </source>
</evidence>
<dbReference type="RefSeq" id="WP_349174138.1">
    <property type="nucleotide sequence ID" value="NZ_JBBMEU010000144.1"/>
</dbReference>